<protein>
    <submittedName>
        <fullName evidence="2">Uncharacterized protein</fullName>
    </submittedName>
</protein>
<dbReference type="Proteomes" id="UP000216215">
    <property type="component" value="Unassembled WGS sequence"/>
</dbReference>
<name>A0AB36R6Q3_9HYPH</name>
<comment type="caution">
    <text evidence="2">The sequence shown here is derived from an EMBL/GenBank/DDBJ whole genome shotgun (WGS) entry which is preliminary data.</text>
</comment>
<reference evidence="3" key="1">
    <citation type="submission" date="2017-08" db="EMBL/GenBank/DDBJ databases">
        <title>Mesorhizobium wenxinae sp. nov., a novel rhizobial species isolated from root nodules of chickpea (Cicer arietinum L.).</title>
        <authorList>
            <person name="Zhang J."/>
        </authorList>
    </citation>
    <scope>NUCLEOTIDE SEQUENCE [LARGE SCALE GENOMIC DNA]</scope>
    <source>
        <strain evidence="3">USDA 3392</strain>
    </source>
</reference>
<accession>A0AB36R6Q3</accession>
<evidence type="ECO:0000256" key="1">
    <source>
        <dbReference type="SAM" id="MobiDB-lite"/>
    </source>
</evidence>
<feature type="region of interest" description="Disordered" evidence="1">
    <location>
        <begin position="72"/>
        <end position="95"/>
    </location>
</feature>
<evidence type="ECO:0000313" key="3">
    <source>
        <dbReference type="Proteomes" id="UP000216215"/>
    </source>
</evidence>
<dbReference type="RefSeq" id="WP_095486421.1">
    <property type="nucleotide sequence ID" value="NZ_CP088151.1"/>
</dbReference>
<sequence length="137" mass="16123">MANKIDKLQKNYIRDMRVVQPVVQHWWSGLVEKLGLDEATRRWPTGPSGHPSVIEVFRSYYFEIEELNLEAEDEFEERPPKPWEEMWGAEDDDEAPRVEREIDRLIYDMTEKAPDLELLVFGLVFVPIGLDQNDESC</sequence>
<proteinExistence type="predicted"/>
<organism evidence="2 3">
    <name type="scientific">Mesorhizobium mediterraneum</name>
    <dbReference type="NCBI Taxonomy" id="43617"/>
    <lineage>
        <taxon>Bacteria</taxon>
        <taxon>Pseudomonadati</taxon>
        <taxon>Pseudomonadota</taxon>
        <taxon>Alphaproteobacteria</taxon>
        <taxon>Hyphomicrobiales</taxon>
        <taxon>Phyllobacteriaceae</taxon>
        <taxon>Mesorhizobium</taxon>
    </lineage>
</organism>
<evidence type="ECO:0000313" key="2">
    <source>
        <dbReference type="EMBL" id="PAQ00288.1"/>
    </source>
</evidence>
<keyword evidence="3" id="KW-1185">Reference proteome</keyword>
<gene>
    <name evidence="2" type="ORF">CIT25_20975</name>
</gene>
<dbReference type="EMBL" id="NPKI01000026">
    <property type="protein sequence ID" value="PAQ00288.1"/>
    <property type="molecule type" value="Genomic_DNA"/>
</dbReference>
<dbReference type="AlphaFoldDB" id="A0AB36R6Q3"/>